<keyword evidence="12" id="KW-0239">DNA-directed DNA polymerase</keyword>
<dbReference type="Pfam" id="PF22528">
    <property type="entry name" value="PRMT_C"/>
    <property type="match status" value="1"/>
</dbReference>
<dbReference type="GO" id="GO:0006281">
    <property type="term" value="P:DNA repair"/>
    <property type="evidence" value="ECO:0007669"/>
    <property type="project" value="UniProtKB-KW"/>
</dbReference>
<dbReference type="FunFam" id="3.40.50.150:FF:000050">
    <property type="entry name" value="Hnrnp arginine n-methyltransferase"/>
    <property type="match status" value="1"/>
</dbReference>
<evidence type="ECO:0000256" key="5">
    <source>
        <dbReference type="ARBA" id="ARBA00016513"/>
    </source>
</evidence>
<dbReference type="AlphaFoldDB" id="A0A0G2I8I0"/>
<dbReference type="PRINTS" id="PR00869">
    <property type="entry name" value="DNAPOLX"/>
</dbReference>
<dbReference type="InterPro" id="IPR002054">
    <property type="entry name" value="DNA-dir_DNA_pol_X"/>
</dbReference>
<dbReference type="Gene3D" id="3.40.50.10190">
    <property type="entry name" value="BRCT domain"/>
    <property type="match status" value="1"/>
</dbReference>
<keyword evidence="9" id="KW-0548">Nucleotidyltransferase</keyword>
<dbReference type="PROSITE" id="PS51678">
    <property type="entry name" value="SAM_MT_PRMT"/>
    <property type="match status" value="1"/>
</dbReference>
<dbReference type="InterPro" id="IPR001357">
    <property type="entry name" value="BRCT_dom"/>
</dbReference>
<dbReference type="SUPFAM" id="SSF47802">
    <property type="entry name" value="DNA polymerase beta, N-terminal domain-like"/>
    <property type="match status" value="1"/>
</dbReference>
<dbReference type="GO" id="GO:0032259">
    <property type="term" value="P:methylation"/>
    <property type="evidence" value="ECO:0007669"/>
    <property type="project" value="UniProtKB-KW"/>
</dbReference>
<dbReference type="GO" id="GO:0046872">
    <property type="term" value="F:metal ion binding"/>
    <property type="evidence" value="ECO:0007669"/>
    <property type="project" value="UniProtKB-KW"/>
</dbReference>
<dbReference type="CDD" id="cd00141">
    <property type="entry name" value="NT_POLXc"/>
    <property type="match status" value="1"/>
</dbReference>
<feature type="active site" description="Nucleophile; Schiff-base intermediate with DNA; for 5'-dRP lyase activity" evidence="17">
    <location>
        <position position="311"/>
    </location>
</feature>
<dbReference type="InterPro" id="IPR019843">
    <property type="entry name" value="DNA_pol-X_BS"/>
</dbReference>
<dbReference type="SUPFAM" id="SSF53335">
    <property type="entry name" value="S-adenosyl-L-methionine-dependent methyltransferases"/>
    <property type="match status" value="1"/>
</dbReference>
<dbReference type="GO" id="GO:0003887">
    <property type="term" value="F:DNA-directed DNA polymerase activity"/>
    <property type="evidence" value="ECO:0007669"/>
    <property type="project" value="UniProtKB-KW"/>
</dbReference>
<keyword evidence="15" id="KW-0539">Nucleus</keyword>
<evidence type="ECO:0000256" key="3">
    <source>
        <dbReference type="ARBA" id="ARBA00008323"/>
    </source>
</evidence>
<dbReference type="PANTHER" id="PTHR11006">
    <property type="entry name" value="PROTEIN ARGININE N-METHYLTRANSFERASE"/>
    <property type="match status" value="1"/>
</dbReference>
<dbReference type="PRINTS" id="PR00870">
    <property type="entry name" value="DNAPOLXBETA"/>
</dbReference>
<dbReference type="EMBL" id="LCUC01000139">
    <property type="protein sequence ID" value="KKY36095.1"/>
    <property type="molecule type" value="Genomic_DNA"/>
</dbReference>
<dbReference type="Pfam" id="PF14791">
    <property type="entry name" value="DNA_pol_B_thumb"/>
    <property type="match status" value="1"/>
</dbReference>
<dbReference type="InterPro" id="IPR018944">
    <property type="entry name" value="DNA_pol_lambd_fingers_domain"/>
</dbReference>
<dbReference type="InterPro" id="IPR025799">
    <property type="entry name" value="Arg_MeTrfase"/>
</dbReference>
<keyword evidence="7 18" id="KW-0808">Transferase</keyword>
<dbReference type="FunFam" id="2.70.160.11:FF:000001">
    <property type="entry name" value="Blast:Protein arginine N-methyltransferase 1"/>
    <property type="match status" value="1"/>
</dbReference>
<evidence type="ECO:0000256" key="7">
    <source>
        <dbReference type="ARBA" id="ARBA00022679"/>
    </source>
</evidence>
<dbReference type="Gene3D" id="3.40.50.150">
    <property type="entry name" value="Vaccinia Virus protein VP39"/>
    <property type="match status" value="1"/>
</dbReference>
<evidence type="ECO:0000256" key="16">
    <source>
        <dbReference type="ARBA" id="ARBA00049244"/>
    </source>
</evidence>
<evidence type="ECO:0000256" key="14">
    <source>
        <dbReference type="ARBA" id="ARBA00023239"/>
    </source>
</evidence>
<dbReference type="InterPro" id="IPR027421">
    <property type="entry name" value="DNA_pol_lamdba_lyase_dom_sf"/>
</dbReference>
<dbReference type="InterPro" id="IPR043519">
    <property type="entry name" value="NT_sf"/>
</dbReference>
<dbReference type="GO" id="GO:0042054">
    <property type="term" value="F:histone methyltransferase activity"/>
    <property type="evidence" value="ECO:0007669"/>
    <property type="project" value="TreeGrafter"/>
</dbReference>
<dbReference type="FunFam" id="1.10.150.110:FF:000005">
    <property type="entry name" value="DNA polymerase POL4"/>
    <property type="match status" value="1"/>
</dbReference>
<evidence type="ECO:0000256" key="19">
    <source>
        <dbReference type="SAM" id="MobiDB-lite"/>
    </source>
</evidence>
<keyword evidence="14" id="KW-0456">Lyase</keyword>
<dbReference type="GO" id="GO:0005634">
    <property type="term" value="C:nucleus"/>
    <property type="evidence" value="ECO:0007669"/>
    <property type="project" value="UniProtKB-SubCell"/>
</dbReference>
<evidence type="ECO:0000256" key="1">
    <source>
        <dbReference type="ARBA" id="ARBA00001936"/>
    </source>
</evidence>
<evidence type="ECO:0000313" key="21">
    <source>
        <dbReference type="EMBL" id="KKY36095.1"/>
    </source>
</evidence>
<dbReference type="InterPro" id="IPR002008">
    <property type="entry name" value="DNA_pol_X_beta-like"/>
</dbReference>
<keyword evidence="8 18" id="KW-0949">S-adenosyl-L-methionine</keyword>
<dbReference type="Pfam" id="PF10391">
    <property type="entry name" value="DNA_pol_lambd_f"/>
    <property type="match status" value="1"/>
</dbReference>
<sequence>MEHAEKYGAVVTSVLADATHVIVDDNLTFEHIKDRVTLVVGQDQPVIVREHWPLDSIIEKRLLPTTSLWYRVIPPQKTTDPSILAAPAAEEPPGESLEVKAARNDPNRLDHDPHRTPSQSEKSSAPQYESHLEIETATNAAHITVPSSQPSSGDGTSRAGTTSNYPAGRHYGDELSRLIEDVQKNYKDLPSIEGDDDEKEPDDKNSDDTSQSESEGENPAKRLRKSKASKPRLEDNFACSRGGTVDKKGGPNARTIAVLQQMLDYYTKTNDHWRIYSYRRGINTLSMQPKKVTSAEEARFLPFIGPRLSSKIEEIVKTDRLQRLEHAQNDATSQVLQLFLGIYGVGLSIANQWIAQGFRTLNDLLRHAPLTPNQRVGIEHYQDLNTRIPRVEVKALGDYVKDEAARIDKNVEILIGGSYRRGADSSGDIDFIITKAGTRSSEELTPFLDVLVANLTEKGFLTAELASHNSRGSSHHKNGNGSKWHGCCILPPVGGSDDDNGRHRPWRRIDFLLVPETEYGAALIYFTGNDIFNRSLRLLASRKKMRLNQRGLYKDLIRGYRRKRLTEGELIQGKTHIGETRSILDVGDSGIQEAIGIMASGENMDVEKAELQLKEMAHSEQHYFNSYNHHGIHEEMLKDEVRTRSYMNAIVQNKHLFKDKVVLDVGCGTGILSMFAVKAGAKHVIGVDMSTIIFKAREIVKVNGMSDKITLLQGKMEEIHDQMPFKKVDIIISEWMGYFLLYESMLDTVLYARDKYLNPNGLIFPDKATIFVAGIEDGDYKDEKIGFWDNVYGFDYSPLKETALTEPLVDTVEMKAVVTDPASVLTLDLYKCTTADLAYSVPFDLNARRDDFVHALVAWFDIEFTACHKTVAFSTGPHTKYTHWKQTVLYLKDVLTVQQGETVHAAMTCKPNDKNRRDLDIELKYKLETTDDTRSAEGSCTYKMC</sequence>
<feature type="domain" description="BRCT" evidence="20">
    <location>
        <begin position="1"/>
        <end position="70"/>
    </location>
</feature>
<dbReference type="STRING" id="1214573.A0A0G2I8I0"/>
<dbReference type="SUPFAM" id="SSF81585">
    <property type="entry name" value="PsbU/PolX domain-like"/>
    <property type="match status" value="1"/>
</dbReference>
<keyword evidence="6 18" id="KW-0489">Methyltransferase</keyword>
<evidence type="ECO:0000256" key="11">
    <source>
        <dbReference type="ARBA" id="ARBA00022763"/>
    </source>
</evidence>
<feature type="region of interest" description="Disordered" evidence="19">
    <location>
        <begin position="188"/>
        <end position="251"/>
    </location>
</feature>
<keyword evidence="11" id="KW-0227">DNA damage</keyword>
<feature type="compositionally biased region" description="Polar residues" evidence="19">
    <location>
        <begin position="143"/>
        <end position="165"/>
    </location>
</feature>
<proteinExistence type="inferred from homology"/>
<evidence type="ECO:0000256" key="15">
    <source>
        <dbReference type="ARBA" id="ARBA00023242"/>
    </source>
</evidence>
<feature type="region of interest" description="Disordered" evidence="19">
    <location>
        <begin position="104"/>
        <end position="130"/>
    </location>
</feature>
<evidence type="ECO:0000256" key="10">
    <source>
        <dbReference type="ARBA" id="ARBA00022723"/>
    </source>
</evidence>
<dbReference type="SUPFAM" id="SSF81301">
    <property type="entry name" value="Nucleotidyltransferase"/>
    <property type="match status" value="1"/>
</dbReference>
<dbReference type="OrthoDB" id="7848332at2759"/>
<dbReference type="FunFam" id="1.10.150.20:FF:000010">
    <property type="entry name" value="DNA polymerase lambda"/>
    <property type="match status" value="1"/>
</dbReference>
<dbReference type="InterPro" id="IPR037160">
    <property type="entry name" value="DNA_Pol_thumb_sf"/>
</dbReference>
<dbReference type="GO" id="GO:0016829">
    <property type="term" value="F:lyase activity"/>
    <property type="evidence" value="ECO:0007669"/>
    <property type="project" value="UniProtKB-KW"/>
</dbReference>
<dbReference type="Pfam" id="PF06325">
    <property type="entry name" value="PrmA"/>
    <property type="match status" value="1"/>
</dbReference>
<protein>
    <recommendedName>
        <fullName evidence="5">DNA polymerase lambda</fullName>
        <ecNumber evidence="4">2.7.7.7</ecNumber>
    </recommendedName>
</protein>
<organism evidence="21 22">
    <name type="scientific">Diaporthe ampelina</name>
    <dbReference type="NCBI Taxonomy" id="1214573"/>
    <lineage>
        <taxon>Eukaryota</taxon>
        <taxon>Fungi</taxon>
        <taxon>Dikarya</taxon>
        <taxon>Ascomycota</taxon>
        <taxon>Pezizomycotina</taxon>
        <taxon>Sordariomycetes</taxon>
        <taxon>Sordariomycetidae</taxon>
        <taxon>Diaporthales</taxon>
        <taxon>Diaporthaceae</taxon>
        <taxon>Diaporthe</taxon>
    </lineage>
</organism>
<evidence type="ECO:0000259" key="20">
    <source>
        <dbReference type="PROSITE" id="PS50172"/>
    </source>
</evidence>
<evidence type="ECO:0000256" key="2">
    <source>
        <dbReference type="ARBA" id="ARBA00004123"/>
    </source>
</evidence>
<dbReference type="InterPro" id="IPR010996">
    <property type="entry name" value="HHH_MUS81"/>
</dbReference>
<dbReference type="InterPro" id="IPR022312">
    <property type="entry name" value="DNA_pol_X"/>
</dbReference>
<dbReference type="Pfam" id="PF14716">
    <property type="entry name" value="HHH_8"/>
    <property type="match status" value="1"/>
</dbReference>
<keyword evidence="10" id="KW-0479">Metal-binding</keyword>
<dbReference type="SUPFAM" id="SSF52113">
    <property type="entry name" value="BRCT domain"/>
    <property type="match status" value="1"/>
</dbReference>
<name>A0A0G2I8I0_9PEZI</name>
<evidence type="ECO:0000256" key="4">
    <source>
        <dbReference type="ARBA" id="ARBA00012417"/>
    </source>
</evidence>
<evidence type="ECO:0000256" key="17">
    <source>
        <dbReference type="PIRSR" id="PIRSR622312-50"/>
    </source>
</evidence>
<comment type="caution">
    <text evidence="21">The sequence shown here is derived from an EMBL/GenBank/DDBJ whole genome shotgun (WGS) entry which is preliminary data.</text>
</comment>
<dbReference type="GO" id="GO:0016274">
    <property type="term" value="F:protein-arginine N-methyltransferase activity"/>
    <property type="evidence" value="ECO:0007669"/>
    <property type="project" value="InterPro"/>
</dbReference>
<evidence type="ECO:0000256" key="9">
    <source>
        <dbReference type="ARBA" id="ARBA00022695"/>
    </source>
</evidence>
<dbReference type="Gene3D" id="1.10.150.110">
    <property type="entry name" value="DNA polymerase beta, N-terminal domain-like"/>
    <property type="match status" value="1"/>
</dbReference>
<dbReference type="PROSITE" id="PS50172">
    <property type="entry name" value="BRCT"/>
    <property type="match status" value="1"/>
</dbReference>
<dbReference type="InterPro" id="IPR028207">
    <property type="entry name" value="DNA_pol_B_palm_palm"/>
</dbReference>
<reference evidence="21 22" key="1">
    <citation type="submission" date="2015-05" db="EMBL/GenBank/DDBJ databases">
        <title>Distinctive expansion of gene families associated with plant cell wall degradation and secondary metabolism in the genomes of grapevine trunk pathogens.</title>
        <authorList>
            <person name="Lawrence D.P."/>
            <person name="Travadon R."/>
            <person name="Rolshausen P.E."/>
            <person name="Baumgartner K."/>
        </authorList>
    </citation>
    <scope>NUCLEOTIDE SEQUENCE [LARGE SCALE GENOMIC DNA]</scope>
    <source>
        <strain evidence="21">DA912</strain>
    </source>
</reference>
<dbReference type="Pfam" id="PF14792">
    <property type="entry name" value="DNA_pol_B_palm"/>
    <property type="match status" value="1"/>
</dbReference>
<evidence type="ECO:0000313" key="22">
    <source>
        <dbReference type="Proteomes" id="UP000034680"/>
    </source>
</evidence>
<feature type="compositionally biased region" description="Polar residues" evidence="19">
    <location>
        <begin position="116"/>
        <end position="127"/>
    </location>
</feature>
<dbReference type="Proteomes" id="UP000034680">
    <property type="component" value="Unassembled WGS sequence"/>
</dbReference>
<dbReference type="EC" id="2.7.7.7" evidence="4"/>
<dbReference type="Gene3D" id="3.30.460.10">
    <property type="entry name" value="Beta Polymerase, domain 2"/>
    <property type="match status" value="1"/>
</dbReference>
<comment type="cofactor">
    <cofactor evidence="1">
        <name>Mn(2+)</name>
        <dbReference type="ChEBI" id="CHEBI:29035"/>
    </cofactor>
</comment>
<dbReference type="Gene3D" id="1.10.150.20">
    <property type="entry name" value="5' to 3' exonuclease, C-terminal subdomain"/>
    <property type="match status" value="1"/>
</dbReference>
<dbReference type="SMART" id="SM00483">
    <property type="entry name" value="POLXc"/>
    <property type="match status" value="1"/>
</dbReference>
<evidence type="ECO:0000256" key="12">
    <source>
        <dbReference type="ARBA" id="ARBA00022932"/>
    </source>
</evidence>
<comment type="similarity">
    <text evidence="3">Belongs to the DNA polymerase type-X family.</text>
</comment>
<dbReference type="InterPro" id="IPR036420">
    <property type="entry name" value="BRCT_dom_sf"/>
</dbReference>
<evidence type="ECO:0000256" key="13">
    <source>
        <dbReference type="ARBA" id="ARBA00023204"/>
    </source>
</evidence>
<dbReference type="PANTHER" id="PTHR11006:SF53">
    <property type="entry name" value="PROTEIN ARGININE N-METHYLTRANSFERASE 3"/>
    <property type="match status" value="1"/>
</dbReference>
<dbReference type="GO" id="GO:0003677">
    <property type="term" value="F:DNA binding"/>
    <property type="evidence" value="ECO:0007669"/>
    <property type="project" value="InterPro"/>
</dbReference>
<dbReference type="PROSITE" id="PS00522">
    <property type="entry name" value="DNA_POLYMERASE_X"/>
    <property type="match status" value="1"/>
</dbReference>
<evidence type="ECO:0000256" key="8">
    <source>
        <dbReference type="ARBA" id="ARBA00022691"/>
    </source>
</evidence>
<evidence type="ECO:0000256" key="6">
    <source>
        <dbReference type="ARBA" id="ARBA00022603"/>
    </source>
</evidence>
<dbReference type="InterPro" id="IPR029398">
    <property type="entry name" value="PolB_thumb"/>
</dbReference>
<dbReference type="InterPro" id="IPR029063">
    <property type="entry name" value="SAM-dependent_MTases_sf"/>
</dbReference>
<gene>
    <name evidence="21" type="ORF">UCDDA912_g03922</name>
</gene>
<dbReference type="Gene3D" id="3.30.210.10">
    <property type="entry name" value="DNA polymerase, thumb domain"/>
    <property type="match status" value="1"/>
</dbReference>
<comment type="subcellular location">
    <subcellularLocation>
        <location evidence="2">Nucleus</location>
    </subcellularLocation>
</comment>
<comment type="catalytic activity">
    <reaction evidence="16">
        <text>DNA(n) + a 2'-deoxyribonucleoside 5'-triphosphate = DNA(n+1) + diphosphate</text>
        <dbReference type="Rhea" id="RHEA:22508"/>
        <dbReference type="Rhea" id="RHEA-COMP:17339"/>
        <dbReference type="Rhea" id="RHEA-COMP:17340"/>
        <dbReference type="ChEBI" id="CHEBI:33019"/>
        <dbReference type="ChEBI" id="CHEBI:61560"/>
        <dbReference type="ChEBI" id="CHEBI:173112"/>
        <dbReference type="EC" id="2.7.7.7"/>
    </reaction>
</comment>
<feature type="region of interest" description="Disordered" evidence="19">
    <location>
        <begin position="143"/>
        <end position="170"/>
    </location>
</feature>
<keyword evidence="13" id="KW-0234">DNA repair</keyword>
<evidence type="ECO:0000256" key="18">
    <source>
        <dbReference type="PROSITE-ProRule" id="PRU01015"/>
    </source>
</evidence>
<dbReference type="Gene3D" id="2.70.160.11">
    <property type="entry name" value="Hnrnp arginine n-methyltransferase1"/>
    <property type="match status" value="1"/>
</dbReference>
<dbReference type="CDD" id="cd02440">
    <property type="entry name" value="AdoMet_MTases"/>
    <property type="match status" value="1"/>
</dbReference>
<accession>A0A0G2I8I0</accession>
<feature type="compositionally biased region" description="Basic residues" evidence="19">
    <location>
        <begin position="221"/>
        <end position="230"/>
    </location>
</feature>
<reference evidence="21 22" key="2">
    <citation type="submission" date="2015-05" db="EMBL/GenBank/DDBJ databases">
        <authorList>
            <person name="Morales-Cruz A."/>
            <person name="Amrine K.C."/>
            <person name="Cantu D."/>
        </authorList>
    </citation>
    <scope>NUCLEOTIDE SEQUENCE [LARGE SCALE GENOMIC DNA]</scope>
    <source>
        <strain evidence="21">DA912</strain>
    </source>
</reference>
<feature type="compositionally biased region" description="Basic and acidic residues" evidence="19">
    <location>
        <begin position="104"/>
        <end position="115"/>
    </location>
</feature>
<keyword evidence="22" id="KW-1185">Reference proteome</keyword>
<dbReference type="InterPro" id="IPR055135">
    <property type="entry name" value="PRMT_dom"/>
</dbReference>